<gene>
    <name evidence="5" type="ORF">PDE_07483</name>
</gene>
<evidence type="ECO:0000256" key="3">
    <source>
        <dbReference type="SAM" id="MobiDB-lite"/>
    </source>
</evidence>
<dbReference type="Proteomes" id="UP000019376">
    <property type="component" value="Unassembled WGS sequence"/>
</dbReference>
<proteinExistence type="inferred from homology"/>
<accession>S8B154</accession>
<dbReference type="eggNOG" id="ENOG502S5CU">
    <property type="taxonomic scope" value="Eukaryota"/>
</dbReference>
<evidence type="ECO:0000259" key="4">
    <source>
        <dbReference type="Pfam" id="PF08614"/>
    </source>
</evidence>
<dbReference type="Gene3D" id="1.20.5.170">
    <property type="match status" value="1"/>
</dbReference>
<comment type="similarity">
    <text evidence="1">Belongs to the ATG16 family.</text>
</comment>
<dbReference type="OrthoDB" id="8949486at2759"/>
<evidence type="ECO:0000256" key="1">
    <source>
        <dbReference type="ARBA" id="ARBA00005331"/>
    </source>
</evidence>
<evidence type="ECO:0000313" key="6">
    <source>
        <dbReference type="Proteomes" id="UP000019376"/>
    </source>
</evidence>
<feature type="region of interest" description="Disordered" evidence="3">
    <location>
        <begin position="43"/>
        <end position="78"/>
    </location>
</feature>
<dbReference type="Pfam" id="PF08614">
    <property type="entry name" value="ATG16"/>
    <property type="match status" value="1"/>
</dbReference>
<feature type="coiled-coil region" evidence="2">
    <location>
        <begin position="90"/>
        <end position="194"/>
    </location>
</feature>
<evidence type="ECO:0000256" key="2">
    <source>
        <dbReference type="SAM" id="Coils"/>
    </source>
</evidence>
<feature type="domain" description="Autophagy-related protein 16" evidence="4">
    <location>
        <begin position="7"/>
        <end position="207"/>
    </location>
</feature>
<sequence length="213" mass="24545">MPHWRDEYLAALAVRDQREKANLAFYEAYTRLADRTAQCATPTELNNDAETDRRASVSLSEAQRPNISTAGTSPRSKAITEIGPSLAELLKSTRADLAEAQRSRGELQDHVRQLSVEVEKLRKKSSRDVRRLNALENEKSLLGTRLRDRDEELREKTKMLEDFQAELASLNLEYNMAEKRSKELQRENKELVDRWMARMSKEADAMNDANKFF</sequence>
<feature type="compositionally biased region" description="Polar residues" evidence="3">
    <location>
        <begin position="57"/>
        <end position="75"/>
    </location>
</feature>
<protein>
    <recommendedName>
        <fullName evidence="4">Autophagy-related protein 16 domain-containing protein</fullName>
    </recommendedName>
</protein>
<dbReference type="PhylomeDB" id="S8B154"/>
<dbReference type="EMBL" id="KB644414">
    <property type="protein sequence ID" value="EPS32523.1"/>
    <property type="molecule type" value="Genomic_DNA"/>
</dbReference>
<dbReference type="AlphaFoldDB" id="S8B154"/>
<dbReference type="CDD" id="cd22887">
    <property type="entry name" value="Atg16_CCD"/>
    <property type="match status" value="1"/>
</dbReference>
<keyword evidence="2" id="KW-0175">Coiled coil</keyword>
<dbReference type="InterPro" id="IPR013923">
    <property type="entry name" value="Autophagy-rel_prot_16_dom"/>
</dbReference>
<evidence type="ECO:0000313" key="5">
    <source>
        <dbReference type="EMBL" id="EPS32523.1"/>
    </source>
</evidence>
<keyword evidence="6" id="KW-1185">Reference proteome</keyword>
<name>S8B154_PENO1</name>
<dbReference type="HOGENOM" id="CLU_082752_0_0_1"/>
<reference evidence="5 6" key="1">
    <citation type="journal article" date="2013" name="PLoS ONE">
        <title>Genomic and secretomic analyses reveal unique features of the lignocellulolytic enzyme system of Penicillium decumbens.</title>
        <authorList>
            <person name="Liu G."/>
            <person name="Zhang L."/>
            <person name="Wei X."/>
            <person name="Zou G."/>
            <person name="Qin Y."/>
            <person name="Ma L."/>
            <person name="Li J."/>
            <person name="Zheng H."/>
            <person name="Wang S."/>
            <person name="Wang C."/>
            <person name="Xun L."/>
            <person name="Zhao G.-P."/>
            <person name="Zhou Z."/>
            <person name="Qu Y."/>
        </authorList>
    </citation>
    <scope>NUCLEOTIDE SEQUENCE [LARGE SCALE GENOMIC DNA]</scope>
    <source>
        <strain evidence="6">114-2 / CGMCC 5302</strain>
    </source>
</reference>
<dbReference type="STRING" id="933388.S8B154"/>
<organism evidence="5 6">
    <name type="scientific">Penicillium oxalicum (strain 114-2 / CGMCC 5302)</name>
    <name type="common">Penicillium decumbens</name>
    <dbReference type="NCBI Taxonomy" id="933388"/>
    <lineage>
        <taxon>Eukaryota</taxon>
        <taxon>Fungi</taxon>
        <taxon>Dikarya</taxon>
        <taxon>Ascomycota</taxon>
        <taxon>Pezizomycotina</taxon>
        <taxon>Eurotiomycetes</taxon>
        <taxon>Eurotiomycetidae</taxon>
        <taxon>Eurotiales</taxon>
        <taxon>Aspergillaceae</taxon>
        <taxon>Penicillium</taxon>
    </lineage>
</organism>